<feature type="transmembrane region" description="Helical" evidence="1">
    <location>
        <begin position="114"/>
        <end position="135"/>
    </location>
</feature>
<comment type="caution">
    <text evidence="2">The sequence shown here is derived from an EMBL/GenBank/DDBJ whole genome shotgun (WGS) entry which is preliminary data.</text>
</comment>
<organism evidence="2 3">
    <name type="scientific">Catellatospora methionotrophica</name>
    <dbReference type="NCBI Taxonomy" id="121620"/>
    <lineage>
        <taxon>Bacteria</taxon>
        <taxon>Bacillati</taxon>
        <taxon>Actinomycetota</taxon>
        <taxon>Actinomycetes</taxon>
        <taxon>Micromonosporales</taxon>
        <taxon>Micromonosporaceae</taxon>
        <taxon>Catellatospora</taxon>
    </lineage>
</organism>
<evidence type="ECO:0000313" key="3">
    <source>
        <dbReference type="Proteomes" id="UP000660339"/>
    </source>
</evidence>
<keyword evidence="1" id="KW-1133">Transmembrane helix</keyword>
<evidence type="ECO:0000313" key="2">
    <source>
        <dbReference type="EMBL" id="GIG14049.1"/>
    </source>
</evidence>
<dbReference type="Proteomes" id="UP000660339">
    <property type="component" value="Unassembled WGS sequence"/>
</dbReference>
<dbReference type="RefSeq" id="WP_166381279.1">
    <property type="nucleotide sequence ID" value="NZ_BAAATT010000001.1"/>
</dbReference>
<evidence type="ECO:0000256" key="1">
    <source>
        <dbReference type="SAM" id="Phobius"/>
    </source>
</evidence>
<reference evidence="2" key="1">
    <citation type="submission" date="2021-01" db="EMBL/GenBank/DDBJ databases">
        <title>Whole genome shotgun sequence of Catellatospora methionotrophica NBRC 14553.</title>
        <authorList>
            <person name="Komaki H."/>
            <person name="Tamura T."/>
        </authorList>
    </citation>
    <scope>NUCLEOTIDE SEQUENCE</scope>
    <source>
        <strain evidence="2">NBRC 14553</strain>
    </source>
</reference>
<name>A0A8J3LEJ7_9ACTN</name>
<protein>
    <submittedName>
        <fullName evidence="2">Uncharacterized protein</fullName>
    </submittedName>
</protein>
<dbReference type="AlphaFoldDB" id="A0A8J3LEJ7"/>
<dbReference type="EMBL" id="BONJ01000008">
    <property type="protein sequence ID" value="GIG14049.1"/>
    <property type="molecule type" value="Genomic_DNA"/>
</dbReference>
<sequence>MSFSTSSPVEPVSPAGPRALSGRPAVVAAAAAILALLALLNLVNAILHLAAISSVLNRFRVRAVLEGVNPADMTTLENSLKVALVVSALILVLAAIILLAVAWGVWQGNRVARVLAWIVCGLGVLLACCGISGAASLGSGNVTVQGGGDPAVTRGAQALVDSFPGWWAGLTGLSSVGQVLGYIATAVLLALPAANLFFNRTRPLPPGPDTPAVPPPTTV</sequence>
<feature type="transmembrane region" description="Helical" evidence="1">
    <location>
        <begin position="82"/>
        <end position="102"/>
    </location>
</feature>
<feature type="transmembrane region" description="Helical" evidence="1">
    <location>
        <begin position="179"/>
        <end position="198"/>
    </location>
</feature>
<keyword evidence="1" id="KW-0472">Membrane</keyword>
<accession>A0A8J3LEJ7</accession>
<gene>
    <name evidence="2" type="ORF">Cme02nite_23810</name>
</gene>
<keyword evidence="1" id="KW-0812">Transmembrane</keyword>
<feature type="transmembrane region" description="Helical" evidence="1">
    <location>
        <begin position="26"/>
        <end position="52"/>
    </location>
</feature>
<keyword evidence="3" id="KW-1185">Reference proteome</keyword>
<proteinExistence type="predicted"/>